<evidence type="ECO:0000259" key="4">
    <source>
        <dbReference type="PROSITE" id="PS51724"/>
    </source>
</evidence>
<dbReference type="RefSeq" id="WP_219750383.1">
    <property type="nucleotide sequence ID" value="NZ_JAHXZN010000010.1"/>
</dbReference>
<keyword evidence="3" id="KW-0732">Signal</keyword>
<feature type="region of interest" description="Disordered" evidence="2">
    <location>
        <begin position="301"/>
        <end position="471"/>
    </location>
</feature>
<dbReference type="Pfam" id="PF05036">
    <property type="entry name" value="SPOR"/>
    <property type="match status" value="1"/>
</dbReference>
<dbReference type="EMBL" id="JAHXZN010000010">
    <property type="protein sequence ID" value="MBW6532790.1"/>
    <property type="molecule type" value="Genomic_DNA"/>
</dbReference>
<dbReference type="PRINTS" id="PR01217">
    <property type="entry name" value="PRICHEXTENSN"/>
</dbReference>
<feature type="domain" description="SPOR" evidence="4">
    <location>
        <begin position="650"/>
        <end position="731"/>
    </location>
</feature>
<feature type="signal peptide" evidence="3">
    <location>
        <begin position="1"/>
        <end position="36"/>
    </location>
</feature>
<feature type="chain" id="PRO_5046111711" evidence="3">
    <location>
        <begin position="37"/>
        <end position="741"/>
    </location>
</feature>
<organism evidence="5 6">
    <name type="scientific">Sphingomonas citri</name>
    <dbReference type="NCBI Taxonomy" id="2862499"/>
    <lineage>
        <taxon>Bacteria</taxon>
        <taxon>Pseudomonadati</taxon>
        <taxon>Pseudomonadota</taxon>
        <taxon>Alphaproteobacteria</taxon>
        <taxon>Sphingomonadales</taxon>
        <taxon>Sphingomonadaceae</taxon>
        <taxon>Sphingomonas</taxon>
    </lineage>
</organism>
<evidence type="ECO:0000313" key="6">
    <source>
        <dbReference type="Proteomes" id="UP000759103"/>
    </source>
</evidence>
<dbReference type="Proteomes" id="UP000759103">
    <property type="component" value="Unassembled WGS sequence"/>
</dbReference>
<keyword evidence="6" id="KW-1185">Reference proteome</keyword>
<feature type="compositionally biased region" description="Basic and acidic residues" evidence="2">
    <location>
        <begin position="566"/>
        <end position="576"/>
    </location>
</feature>
<comment type="caution">
    <text evidence="5">The sequence shown here is derived from an EMBL/GenBank/DDBJ whole genome shotgun (WGS) entry which is preliminary data.</text>
</comment>
<gene>
    <name evidence="5" type="ORF">KZ820_18760</name>
</gene>
<protein>
    <submittedName>
        <fullName evidence="5">SPOR domain-containing protein</fullName>
    </submittedName>
</protein>
<keyword evidence="1" id="KW-0802">TPR repeat</keyword>
<evidence type="ECO:0000256" key="2">
    <source>
        <dbReference type="SAM" id="MobiDB-lite"/>
    </source>
</evidence>
<feature type="compositionally biased region" description="Pro residues" evidence="2">
    <location>
        <begin position="341"/>
        <end position="351"/>
    </location>
</feature>
<sequence length="741" mass="76437">MTDVPRPRPGRTLAAALAPLALAAALTAVPATNARAQAIMPAANPEADRLAELVRRIGASPRDLSALVEAGELSFKLGDATAAAALYKRAEAIDPRNARVKGGIARILVNGERPGEALRYFDEAQRYGAVMARYADDRGLAYDLIGEQERAQRDYRLALVQGGAQGDELDEIRRRYALSLGISGRQQEALAEIDALLRRSDRGAWRARAFILAMGGDVSGANRIATGMMPPGMAQGLAAFFQRLPTLNAADRAFAVHFGEVAPTAARLADARMVPALPVLAADPYAPRRVEVAAVTPTPVAEKPLSRGEQRRRLKEAERQRQLAARAVPAGRQFAARPVVPATPTPTPPPQVAAASLPATPSTAAARTTPPASAAPASVARAPTTSAPVASLTSVSAAPTTRTPAAPAPSGTAAATPTPSAPTSTSLPTAAVQVAAATSPRPTPTPPPSSVTPRPVTPAPAIAAARPTPPRLGEDSILARIVAGISVPGAELGVSPMPGTQRVVAVAAPPAPTGASLDEAAAAAERNAAADEQKRQRLAAAKRVTTRDVTAEEPVEPTRARGRRLAAADKRTSRAAEEEDAPVGKKGARGRAATDDEPPAKGTAAKVAAKKGAGDRKVAAKKDSDAEDAPAGKTRKTGSKVSAKGAKAEREEPARIWVQVAGGANPGDLGKAWKSAQGKAPALAGKRAYTTPLRATNRVVTGPFKTQAEARAMVNTLAKQGLSAFTFTSEAGQKVSRLDDQ</sequence>
<dbReference type="Gene3D" id="1.25.40.10">
    <property type="entry name" value="Tetratricopeptide repeat domain"/>
    <property type="match status" value="1"/>
</dbReference>
<dbReference type="SUPFAM" id="SSF48452">
    <property type="entry name" value="TPR-like"/>
    <property type="match status" value="1"/>
</dbReference>
<reference evidence="5 6" key="1">
    <citation type="submission" date="2021-07" db="EMBL/GenBank/DDBJ databases">
        <title>Sphingomonas sp.</title>
        <authorList>
            <person name="Feng G."/>
            <person name="Li J."/>
            <person name="Pan M."/>
        </authorList>
    </citation>
    <scope>NUCLEOTIDE SEQUENCE [LARGE SCALE GENOMIC DNA]</scope>
    <source>
        <strain evidence="5 6">RRHST34</strain>
    </source>
</reference>
<dbReference type="InterPro" id="IPR007730">
    <property type="entry name" value="SPOR-like_dom"/>
</dbReference>
<evidence type="ECO:0000256" key="3">
    <source>
        <dbReference type="SAM" id="SignalP"/>
    </source>
</evidence>
<feature type="compositionally biased region" description="Pro residues" evidence="2">
    <location>
        <begin position="441"/>
        <end position="458"/>
    </location>
</feature>
<dbReference type="InterPro" id="IPR011990">
    <property type="entry name" value="TPR-like_helical_dom_sf"/>
</dbReference>
<dbReference type="SUPFAM" id="SSF110997">
    <property type="entry name" value="Sporulation related repeat"/>
    <property type="match status" value="1"/>
</dbReference>
<name>A0ABS7BTD8_9SPHN</name>
<feature type="region of interest" description="Disordered" evidence="2">
    <location>
        <begin position="521"/>
        <end position="654"/>
    </location>
</feature>
<proteinExistence type="predicted"/>
<dbReference type="InterPro" id="IPR036680">
    <property type="entry name" value="SPOR-like_sf"/>
</dbReference>
<dbReference type="PROSITE" id="PS51724">
    <property type="entry name" value="SPOR"/>
    <property type="match status" value="1"/>
</dbReference>
<feature type="compositionally biased region" description="Basic and acidic residues" evidence="2">
    <location>
        <begin position="304"/>
        <end position="321"/>
    </location>
</feature>
<dbReference type="Pfam" id="PF14559">
    <property type="entry name" value="TPR_19"/>
    <property type="match status" value="1"/>
</dbReference>
<evidence type="ECO:0000256" key="1">
    <source>
        <dbReference type="PROSITE-ProRule" id="PRU00339"/>
    </source>
</evidence>
<dbReference type="InterPro" id="IPR019734">
    <property type="entry name" value="TPR_rpt"/>
</dbReference>
<feature type="compositionally biased region" description="Low complexity" evidence="2">
    <location>
        <begin position="352"/>
        <end position="440"/>
    </location>
</feature>
<feature type="compositionally biased region" description="Basic and acidic residues" evidence="2">
    <location>
        <begin position="612"/>
        <end position="624"/>
    </location>
</feature>
<feature type="repeat" description="TPR" evidence="1">
    <location>
        <begin position="64"/>
        <end position="97"/>
    </location>
</feature>
<dbReference type="PROSITE" id="PS50005">
    <property type="entry name" value="TPR"/>
    <property type="match status" value="1"/>
</dbReference>
<feature type="compositionally biased region" description="Low complexity" evidence="2">
    <location>
        <begin position="600"/>
        <end position="611"/>
    </location>
</feature>
<accession>A0ABS7BTD8</accession>
<evidence type="ECO:0000313" key="5">
    <source>
        <dbReference type="EMBL" id="MBW6532790.1"/>
    </source>
</evidence>